<name>A0A8D2JEV6_SCIVU</name>
<dbReference type="Proteomes" id="UP000694564">
    <property type="component" value="Chromosome 12"/>
</dbReference>
<dbReference type="GO" id="GO:0045111">
    <property type="term" value="C:intermediate filament cytoskeleton"/>
    <property type="evidence" value="ECO:0007669"/>
    <property type="project" value="TreeGrafter"/>
</dbReference>
<dbReference type="AlphaFoldDB" id="A0A8D2JEV6"/>
<dbReference type="GO" id="GO:0005874">
    <property type="term" value="C:microtubule"/>
    <property type="evidence" value="ECO:0007669"/>
    <property type="project" value="TreeGrafter"/>
</dbReference>
<reference evidence="3" key="2">
    <citation type="submission" date="2025-09" db="UniProtKB">
        <authorList>
            <consortium name="Ensembl"/>
        </authorList>
    </citation>
    <scope>IDENTIFICATION</scope>
</reference>
<organism evidence="3 4">
    <name type="scientific">Sciurus vulgaris</name>
    <name type="common">Eurasian red squirrel</name>
    <dbReference type="NCBI Taxonomy" id="55149"/>
    <lineage>
        <taxon>Eukaryota</taxon>
        <taxon>Metazoa</taxon>
        <taxon>Chordata</taxon>
        <taxon>Craniata</taxon>
        <taxon>Vertebrata</taxon>
        <taxon>Euteleostomi</taxon>
        <taxon>Mammalia</taxon>
        <taxon>Eutheria</taxon>
        <taxon>Euarchontoglires</taxon>
        <taxon>Glires</taxon>
        <taxon>Rodentia</taxon>
        <taxon>Sciuromorpha</taxon>
        <taxon>Sciuridae</taxon>
        <taxon>Sciurinae</taxon>
        <taxon>Sciurini</taxon>
        <taxon>Sciurus</taxon>
    </lineage>
</organism>
<feature type="compositionally biased region" description="Basic and acidic residues" evidence="2">
    <location>
        <begin position="68"/>
        <end position="77"/>
    </location>
</feature>
<feature type="region of interest" description="Disordered" evidence="2">
    <location>
        <begin position="220"/>
        <end position="322"/>
    </location>
</feature>
<feature type="coiled-coil region" evidence="1">
    <location>
        <begin position="349"/>
        <end position="392"/>
    </location>
</feature>
<feature type="region of interest" description="Disordered" evidence="2">
    <location>
        <begin position="1"/>
        <end position="205"/>
    </location>
</feature>
<feature type="compositionally biased region" description="Gly residues" evidence="2">
    <location>
        <begin position="310"/>
        <end position="321"/>
    </location>
</feature>
<evidence type="ECO:0000313" key="3">
    <source>
        <dbReference type="Ensembl" id="ENSSVLP00005013850.1"/>
    </source>
</evidence>
<dbReference type="GO" id="GO:0001764">
    <property type="term" value="P:neuron migration"/>
    <property type="evidence" value="ECO:0007669"/>
    <property type="project" value="TreeGrafter"/>
</dbReference>
<evidence type="ECO:0000256" key="2">
    <source>
        <dbReference type="SAM" id="MobiDB-lite"/>
    </source>
</evidence>
<sequence length="439" mass="45168">MSGAGLQGAPSGGCRSHRAGSRDGSPPAASPRRRLARRPGYMRSAAGPGTRVLSPAVSTPPQDLGGASREELCHSEPRAGQCSLDQSGQWPGPLGSSVPKSSRAPAVTSAGGTPVCFGIQPRPGSRFPERPARLSGPADAGGQQEAFSMDGSAAPGAGQDASLSAGAGGAGAPGRLATVAGSGGSRGLGRGLAGAQASPGSHETFTSSFSFIRLSLGSAGERGEAEGCLPSREAETSPQSPQEVGARAPNPDGPHEDPQGLSQPFCLPAAWGMADSAQGAGRSSRPERGVLPSSDEDAGCCSSLDPSLTGRGGNEGSGSGDAPGWDALLQRWEPVLQDRLLSTRRQLEVASLRSKLQELQEAAVEEEDYDKAEVLKQRLEDLEQEAGRLQLELPSRQPALRSFLNHLAAQAQAALRGAPQKRWQLSKQGCLCWRPRTSG</sequence>
<evidence type="ECO:0008006" key="5">
    <source>
        <dbReference type="Google" id="ProtNLM"/>
    </source>
</evidence>
<dbReference type="InterPro" id="IPR026081">
    <property type="entry name" value="DISC1"/>
</dbReference>
<feature type="compositionally biased region" description="Gly residues" evidence="2">
    <location>
        <begin position="181"/>
        <end position="192"/>
    </location>
</feature>
<keyword evidence="4" id="KW-1185">Reference proteome</keyword>
<evidence type="ECO:0000256" key="1">
    <source>
        <dbReference type="SAM" id="Coils"/>
    </source>
</evidence>
<dbReference type="Ensembl" id="ENSSVLT00005015329.1">
    <property type="protein sequence ID" value="ENSSVLP00005013850.1"/>
    <property type="gene ID" value="ENSSVLG00005010987.1"/>
</dbReference>
<dbReference type="GO" id="GO:0005815">
    <property type="term" value="C:microtubule organizing center"/>
    <property type="evidence" value="ECO:0007669"/>
    <property type="project" value="TreeGrafter"/>
</dbReference>
<feature type="compositionally biased region" description="Low complexity" evidence="2">
    <location>
        <begin position="156"/>
        <end position="165"/>
    </location>
</feature>
<protein>
    <recommendedName>
        <fullName evidence="5">Disrupted in schizophrenia 1 protein</fullName>
    </recommendedName>
</protein>
<reference evidence="3" key="1">
    <citation type="submission" date="2025-08" db="UniProtKB">
        <authorList>
            <consortium name="Ensembl"/>
        </authorList>
    </citation>
    <scope>IDENTIFICATION</scope>
</reference>
<accession>A0A8D2JEV6</accession>
<dbReference type="PANTHER" id="PTHR14332:SF3">
    <property type="entry name" value="DISRUPTED IN SCHIZOPHRENIA 1 PROTEIN"/>
    <property type="match status" value="1"/>
</dbReference>
<evidence type="ECO:0000313" key="4">
    <source>
        <dbReference type="Proteomes" id="UP000694564"/>
    </source>
</evidence>
<keyword evidence="1" id="KW-0175">Coiled coil</keyword>
<proteinExistence type="predicted"/>
<dbReference type="GeneTree" id="ENSGT00390000006176"/>
<dbReference type="GO" id="GO:0060271">
    <property type="term" value="P:cilium assembly"/>
    <property type="evidence" value="ECO:0007669"/>
    <property type="project" value="TreeGrafter"/>
</dbReference>
<dbReference type="PANTHER" id="PTHR14332">
    <property type="entry name" value="DISRUPTED IN SCHIZOPHRENIA 1 PROTEIN"/>
    <property type="match status" value="1"/>
</dbReference>